<dbReference type="Proteomes" id="UP001152484">
    <property type="component" value="Unassembled WGS sequence"/>
</dbReference>
<dbReference type="InterPro" id="IPR036525">
    <property type="entry name" value="Tubulin/FtsZ_GTPase_sf"/>
</dbReference>
<dbReference type="Pfam" id="PF02493">
    <property type="entry name" value="MORN"/>
    <property type="match status" value="4"/>
</dbReference>
<sequence length="790" mass="88504">MEMPLPITASIHLAAPLSCRTSLINFRLLNYHNCWARLRRNHTYVRVNPSSDVCHKSADHEFSVAASANNDCQDAALTGEEMGNMLHRSIWEETDFVEVFGIGSRKDTIIDFCLSSSSCSPVLRFWNILVKDSGKVLLQQRCPTEDVIAEVVEVPSSLSLCSKAIILVANAAYGGDYVLSLDILRRVRSADGLVIGIILKPFCFEGRRRQDEMNDLVDELQKQANFCIVIDTDALLAKDLLTLDEALKTSNKAVLMAANAISALVSDSFTRYRNLPNNCCELLEMPQLSNILKGYREAKIGYGVGYDIKTSIMRAAYDCPFLGVSLQESDGVILCVIASSSALDSHDVNIICQMFRQTTGWKRELVVSIIHEANMDANLILTTLIMCGCIVQQPSYRNSLLFRLAQHFPFISNFFKKPDPPCSAKMSYMDSVDGMRPIQCKAEDVPFYGKELQDLSHITGEEKLLSMGCESGPVQSKVAFSATDFSVIHDVINTEGGVPTFRRELLTRQNLHPGFETRQGGVKEGTDDLETYESDVSRTFRLPVGVKQLEQSKNGSTASNSLNWTEWTIDEIKRAQTPDDKGLMPWCRMNPDSESMLEVDNHASIVTQGDQNNFSKDKGVLSVRAASMLESERDTQKKWTPVVEIKYRGGIYRGRIQGGLPEGKGRLSLKDGSLYNGMWRYGRKSGLGTMYFSNGDIYRGSWRDDLMHGKGWVYFHTGDRWFVDFWKGKANGEGRFYCKNGDVSFGHFKDGWRHGQFLNLIIDGTRYLEIWDEGVLTSREVSDSDDMAAA</sequence>
<dbReference type="Gene3D" id="2.20.110.10">
    <property type="entry name" value="Histone H3 K4-specific methyltransferase SET7/9 N-terminal domain"/>
    <property type="match status" value="2"/>
</dbReference>
<evidence type="ECO:0000313" key="5">
    <source>
        <dbReference type="Proteomes" id="UP001152484"/>
    </source>
</evidence>
<keyword evidence="1" id="KW-0677">Repeat</keyword>
<accession>A0A9P0ZVU1</accession>
<dbReference type="AlphaFoldDB" id="A0A9P0ZVU1"/>
<keyword evidence="3" id="KW-0342">GTP-binding</keyword>
<dbReference type="SUPFAM" id="SSF55307">
    <property type="entry name" value="Tubulin C-terminal domain-like"/>
    <property type="match status" value="1"/>
</dbReference>
<keyword evidence="5" id="KW-1185">Reference proteome</keyword>
<evidence type="ECO:0000256" key="3">
    <source>
        <dbReference type="ARBA" id="ARBA00023134"/>
    </source>
</evidence>
<dbReference type="InterPro" id="IPR003409">
    <property type="entry name" value="MORN"/>
</dbReference>
<evidence type="ECO:0000313" key="4">
    <source>
        <dbReference type="EMBL" id="CAH9114398.1"/>
    </source>
</evidence>
<protein>
    <recommendedName>
        <fullName evidence="6">Protein ACCUMULATION AND REPLICATION OF CHLOROPLASTS 3</fullName>
    </recommendedName>
</protein>
<evidence type="ECO:0008006" key="6">
    <source>
        <dbReference type="Google" id="ProtNLM"/>
    </source>
</evidence>
<dbReference type="GO" id="GO:0005829">
    <property type="term" value="C:cytosol"/>
    <property type="evidence" value="ECO:0007669"/>
    <property type="project" value="TreeGrafter"/>
</dbReference>
<dbReference type="GO" id="GO:0005525">
    <property type="term" value="F:GTP binding"/>
    <property type="evidence" value="ECO:0007669"/>
    <property type="project" value="UniProtKB-KW"/>
</dbReference>
<dbReference type="GO" id="GO:0010020">
    <property type="term" value="P:chloroplast fission"/>
    <property type="evidence" value="ECO:0007669"/>
    <property type="project" value="TreeGrafter"/>
</dbReference>
<dbReference type="SUPFAM" id="SSF82185">
    <property type="entry name" value="Histone H3 K4-specific methyltransferase SET7/9 N-terminal domain"/>
    <property type="match status" value="1"/>
</dbReference>
<dbReference type="InterPro" id="IPR008280">
    <property type="entry name" value="Tub_FtsZ_C"/>
</dbReference>
<comment type="caution">
    <text evidence="4">The sequence shown here is derived from an EMBL/GenBank/DDBJ whole genome shotgun (WGS) entry which is preliminary data.</text>
</comment>
<dbReference type="SMART" id="SM00698">
    <property type="entry name" value="MORN"/>
    <property type="match status" value="3"/>
</dbReference>
<reference evidence="4" key="1">
    <citation type="submission" date="2022-07" db="EMBL/GenBank/DDBJ databases">
        <authorList>
            <person name="Macas J."/>
            <person name="Novak P."/>
            <person name="Neumann P."/>
        </authorList>
    </citation>
    <scope>NUCLEOTIDE SEQUENCE</scope>
</reference>
<dbReference type="Gene3D" id="3.40.50.1440">
    <property type="entry name" value="Tubulin/FtsZ, GTPase domain"/>
    <property type="match status" value="1"/>
</dbReference>
<dbReference type="OrthoDB" id="270720at2759"/>
<dbReference type="PANTHER" id="PTHR43215">
    <property type="entry name" value="RADIAL SPOKE HEAD 1 HOMOLOG"/>
    <property type="match status" value="1"/>
</dbReference>
<gene>
    <name evidence="4" type="ORF">CEURO_LOCUS20349</name>
</gene>
<dbReference type="SUPFAM" id="SSF52490">
    <property type="entry name" value="Tubulin nucleotide-binding domain-like"/>
    <property type="match status" value="1"/>
</dbReference>
<dbReference type="PANTHER" id="PTHR43215:SF15">
    <property type="entry name" value="PROTEIN ACCUMULATION AND REPLICATION OF CHLOROPLASTS 3, CHLOROPLASTIC"/>
    <property type="match status" value="1"/>
</dbReference>
<evidence type="ECO:0000256" key="1">
    <source>
        <dbReference type="ARBA" id="ARBA00022737"/>
    </source>
</evidence>
<organism evidence="4 5">
    <name type="scientific">Cuscuta europaea</name>
    <name type="common">European dodder</name>
    <dbReference type="NCBI Taxonomy" id="41803"/>
    <lineage>
        <taxon>Eukaryota</taxon>
        <taxon>Viridiplantae</taxon>
        <taxon>Streptophyta</taxon>
        <taxon>Embryophyta</taxon>
        <taxon>Tracheophyta</taxon>
        <taxon>Spermatophyta</taxon>
        <taxon>Magnoliopsida</taxon>
        <taxon>eudicotyledons</taxon>
        <taxon>Gunneridae</taxon>
        <taxon>Pentapetalae</taxon>
        <taxon>asterids</taxon>
        <taxon>lamiids</taxon>
        <taxon>Solanales</taxon>
        <taxon>Convolvulaceae</taxon>
        <taxon>Cuscuteae</taxon>
        <taxon>Cuscuta</taxon>
        <taxon>Cuscuta subgen. Cuscuta</taxon>
    </lineage>
</organism>
<name>A0A9P0ZVU1_CUSEU</name>
<dbReference type="EMBL" id="CAMAPE010000065">
    <property type="protein sequence ID" value="CAH9114398.1"/>
    <property type="molecule type" value="Genomic_DNA"/>
</dbReference>
<keyword evidence="2" id="KW-0547">Nucleotide-binding</keyword>
<proteinExistence type="predicted"/>
<dbReference type="GO" id="GO:0009707">
    <property type="term" value="C:chloroplast outer membrane"/>
    <property type="evidence" value="ECO:0007669"/>
    <property type="project" value="TreeGrafter"/>
</dbReference>
<evidence type="ECO:0000256" key="2">
    <source>
        <dbReference type="ARBA" id="ARBA00022741"/>
    </source>
</evidence>